<evidence type="ECO:0008006" key="4">
    <source>
        <dbReference type="Google" id="ProtNLM"/>
    </source>
</evidence>
<comment type="caution">
    <text evidence="2">The sequence shown here is derived from an EMBL/GenBank/DDBJ whole genome shotgun (WGS) entry which is preliminary data.</text>
</comment>
<sequence>MNQQAPTPVPTTAQQDALAATLAALMPLGGGVLVALFYAWMGAFGVILGLGLAAGWAFWWRNKHKSFFPKDLRGGSVIGVGALVALVTILLFIAAASPS</sequence>
<evidence type="ECO:0000313" key="2">
    <source>
        <dbReference type="EMBL" id="MDA3626861.1"/>
    </source>
</evidence>
<keyword evidence="1" id="KW-1133">Transmembrane helix</keyword>
<organism evidence="2 3">
    <name type="scientific">Saccharopolyspora oryzae</name>
    <dbReference type="NCBI Taxonomy" id="2997343"/>
    <lineage>
        <taxon>Bacteria</taxon>
        <taxon>Bacillati</taxon>
        <taxon>Actinomycetota</taxon>
        <taxon>Actinomycetes</taxon>
        <taxon>Pseudonocardiales</taxon>
        <taxon>Pseudonocardiaceae</taxon>
        <taxon>Saccharopolyspora</taxon>
    </lineage>
</organism>
<reference evidence="2 3" key="1">
    <citation type="submission" date="2022-11" db="EMBL/GenBank/DDBJ databases">
        <title>Draft genome sequence of Saccharopolyspora sp. WRP15-2 isolated from rhizosphere soils of wild rice in Thailand.</title>
        <authorList>
            <person name="Duangmal K."/>
            <person name="Kammanee S."/>
            <person name="Muangham S."/>
        </authorList>
    </citation>
    <scope>NUCLEOTIDE SEQUENCE [LARGE SCALE GENOMIC DNA]</scope>
    <source>
        <strain evidence="2 3">WRP15-2</strain>
    </source>
</reference>
<feature type="transmembrane region" description="Helical" evidence="1">
    <location>
        <begin position="72"/>
        <end position="96"/>
    </location>
</feature>
<keyword evidence="3" id="KW-1185">Reference proteome</keyword>
<protein>
    <recommendedName>
        <fullName evidence="4">DUF4190 domain-containing protein</fullName>
    </recommendedName>
</protein>
<keyword evidence="1" id="KW-0472">Membrane</keyword>
<feature type="transmembrane region" description="Helical" evidence="1">
    <location>
        <begin position="35"/>
        <end position="60"/>
    </location>
</feature>
<dbReference type="RefSeq" id="WP_270949474.1">
    <property type="nucleotide sequence ID" value="NZ_JAQGLA010000020.1"/>
</dbReference>
<proteinExistence type="predicted"/>
<dbReference type="EMBL" id="JAQGLA010000020">
    <property type="protein sequence ID" value="MDA3626861.1"/>
    <property type="molecule type" value="Genomic_DNA"/>
</dbReference>
<accession>A0ABT4UYR7</accession>
<name>A0ABT4UYR7_9PSEU</name>
<evidence type="ECO:0000256" key="1">
    <source>
        <dbReference type="SAM" id="Phobius"/>
    </source>
</evidence>
<evidence type="ECO:0000313" key="3">
    <source>
        <dbReference type="Proteomes" id="UP001210380"/>
    </source>
</evidence>
<dbReference type="Proteomes" id="UP001210380">
    <property type="component" value="Unassembled WGS sequence"/>
</dbReference>
<gene>
    <name evidence="2" type="ORF">OU415_15555</name>
</gene>
<keyword evidence="1" id="KW-0812">Transmembrane</keyword>